<evidence type="ECO:0000313" key="1">
    <source>
        <dbReference type="EMBL" id="TLU61510.1"/>
    </source>
</evidence>
<dbReference type="EMBL" id="VCBC01000016">
    <property type="protein sequence ID" value="TLU61510.1"/>
    <property type="molecule type" value="Genomic_DNA"/>
</dbReference>
<proteinExistence type="predicted"/>
<name>A0A5R9IFV7_9GAMM</name>
<comment type="caution">
    <text evidence="1">The sequence shown here is derived from an EMBL/GenBank/DDBJ whole genome shotgun (WGS) entry which is preliminary data.</text>
</comment>
<organism evidence="1 2">
    <name type="scientific">Thalassotalea litorea</name>
    <dbReference type="NCBI Taxonomy" id="2020715"/>
    <lineage>
        <taxon>Bacteria</taxon>
        <taxon>Pseudomonadati</taxon>
        <taxon>Pseudomonadota</taxon>
        <taxon>Gammaproteobacteria</taxon>
        <taxon>Alteromonadales</taxon>
        <taxon>Colwelliaceae</taxon>
        <taxon>Thalassotalea</taxon>
    </lineage>
</organism>
<protein>
    <submittedName>
        <fullName evidence="1">Uncharacterized protein</fullName>
    </submittedName>
</protein>
<sequence>MVSGVIFGGLLSTCVVAAEAPNAEERNKIEMLLAEAAGKMIYLTKQCDKPVDPEKFKELSKLKAFSEGYQSIEGISWEHVRDEANQKYGELNAEGPDGEFCEQYEKDIQNAYPFLKPM</sequence>
<reference evidence="1 2" key="1">
    <citation type="submission" date="2019-05" db="EMBL/GenBank/DDBJ databases">
        <title>Genome sequences of Thalassotalea litorea 1K03283.</title>
        <authorList>
            <person name="Zhang D."/>
        </authorList>
    </citation>
    <scope>NUCLEOTIDE SEQUENCE [LARGE SCALE GENOMIC DNA]</scope>
    <source>
        <strain evidence="1 2">MCCC 1K03283</strain>
    </source>
</reference>
<dbReference type="OrthoDB" id="6227313at2"/>
<accession>A0A5R9IFV7</accession>
<dbReference type="AlphaFoldDB" id="A0A5R9IFV7"/>
<gene>
    <name evidence="1" type="ORF">FE810_14730</name>
</gene>
<evidence type="ECO:0000313" key="2">
    <source>
        <dbReference type="Proteomes" id="UP000307790"/>
    </source>
</evidence>
<dbReference type="Proteomes" id="UP000307790">
    <property type="component" value="Unassembled WGS sequence"/>
</dbReference>
<keyword evidence="2" id="KW-1185">Reference proteome</keyword>